<name>A0A0N4X953_HAEPC</name>
<sequence length="582" mass="64931">MASTGSILKQGLSLLKKYQIFRNAMSLPTISREDVLQFETFLFDGDGTLWDRGIPVPGAVDFVATLRKEGKRFLIVSNNPTRTIGQNLSMISKMGFEGFTEKNVITPAIVLAAYLRDRPVYAQQPVYLLGNDSIKEILESEGNVHCFGNGPQIAESHSAENPLSEPKAVISAWEPYLSHAKISKAAQFLEKEEVDFLVTDEDYAIPVPSPGTELPRSGCPSSIIQAISGRIPTVIGKPHKPMADFLMNRERIDPAKTVMFGDRLETDIQFANENGFTSCLVLTGVHSLEDVRKAEQRGHKNLVPHHFETYLFDADGTLWEEHGPMPGAVDFVSALQIAGKRLFLVSNNPNRSMDQYLDRVRRMGFKGFTKENVINPGIVMGTYFRDRPDYAGQPVYLLGNENVKNTLESIGNVRCFGTGPEVLEEDHPTEGRLMVPKAVVSSLEPYLSYWKVMKAVNYLKRSEVEFLVTDEDYALPMLAPDELPSSGFPSRIIQAISRRTPKVFGKPHKFMADFLKKKGYIDPARTIMIGDRLDTDIQFANENGFTSCLVLTGVSSLEDVKNAERRGDEHLLPKHVFSFTSS</sequence>
<organism evidence="3">
    <name type="scientific">Haemonchus placei</name>
    <name type="common">Barber's pole worm</name>
    <dbReference type="NCBI Taxonomy" id="6290"/>
    <lineage>
        <taxon>Eukaryota</taxon>
        <taxon>Metazoa</taxon>
        <taxon>Ecdysozoa</taxon>
        <taxon>Nematoda</taxon>
        <taxon>Chromadorea</taxon>
        <taxon>Rhabditida</taxon>
        <taxon>Rhabditina</taxon>
        <taxon>Rhabditomorpha</taxon>
        <taxon>Strongyloidea</taxon>
        <taxon>Trichostrongylidae</taxon>
        <taxon>Haemonchus</taxon>
    </lineage>
</organism>
<dbReference type="PANTHER" id="PTHR19288">
    <property type="entry name" value="4-NITROPHENYLPHOSPHATASE-RELATED"/>
    <property type="match status" value="1"/>
</dbReference>
<dbReference type="OMA" id="NPWMAAP"/>
<dbReference type="WBParaSite" id="HPLM_0002089501-mRNA-1">
    <property type="protein sequence ID" value="HPLM_0002089501-mRNA-1"/>
    <property type="gene ID" value="HPLM_0002089501"/>
</dbReference>
<dbReference type="STRING" id="6290.A0A0N4X953"/>
<accession>A0A0N4X953</accession>
<reference evidence="3" key="1">
    <citation type="submission" date="2017-02" db="UniProtKB">
        <authorList>
            <consortium name="WormBaseParasite"/>
        </authorList>
    </citation>
    <scope>IDENTIFICATION</scope>
</reference>
<evidence type="ECO:0000313" key="3">
    <source>
        <dbReference type="WBParaSite" id="HPLM_0002089501-mRNA-1"/>
    </source>
</evidence>
<dbReference type="EMBL" id="UZAF01022685">
    <property type="protein sequence ID" value="VDO86584.1"/>
    <property type="molecule type" value="Genomic_DNA"/>
</dbReference>
<dbReference type="InterPro" id="IPR023214">
    <property type="entry name" value="HAD_sf"/>
</dbReference>
<protein>
    <submittedName>
        <fullName evidence="3">HAD-IIA family hydrolase</fullName>
    </submittedName>
</protein>
<dbReference type="NCBIfam" id="TIGR01460">
    <property type="entry name" value="HAD-SF-IIA"/>
    <property type="match status" value="2"/>
</dbReference>
<dbReference type="Gene3D" id="3.40.50.1000">
    <property type="entry name" value="HAD superfamily/HAD-like"/>
    <property type="match status" value="4"/>
</dbReference>
<proteinExistence type="predicted"/>
<evidence type="ECO:0000313" key="2">
    <source>
        <dbReference type="Proteomes" id="UP000268014"/>
    </source>
</evidence>
<reference evidence="1 2" key="2">
    <citation type="submission" date="2018-11" db="EMBL/GenBank/DDBJ databases">
        <authorList>
            <consortium name="Pathogen Informatics"/>
        </authorList>
    </citation>
    <scope>NUCLEOTIDE SEQUENCE [LARGE SCALE GENOMIC DNA]</scope>
    <source>
        <strain evidence="1 2">MHpl1</strain>
    </source>
</reference>
<dbReference type="InterPro" id="IPR006357">
    <property type="entry name" value="HAD-SF_hydro_IIA"/>
</dbReference>
<dbReference type="Pfam" id="PF13344">
    <property type="entry name" value="Hydrolase_6"/>
    <property type="match status" value="2"/>
</dbReference>
<dbReference type="InterPro" id="IPR036412">
    <property type="entry name" value="HAD-like_sf"/>
</dbReference>
<dbReference type="GO" id="GO:0016791">
    <property type="term" value="F:phosphatase activity"/>
    <property type="evidence" value="ECO:0007669"/>
    <property type="project" value="TreeGrafter"/>
</dbReference>
<dbReference type="Proteomes" id="UP000268014">
    <property type="component" value="Unassembled WGS sequence"/>
</dbReference>
<gene>
    <name evidence="1" type="ORF">HPLM_LOCUS20887</name>
</gene>
<dbReference type="SUPFAM" id="SSF56784">
    <property type="entry name" value="HAD-like"/>
    <property type="match status" value="2"/>
</dbReference>
<dbReference type="GO" id="GO:0005737">
    <property type="term" value="C:cytoplasm"/>
    <property type="evidence" value="ECO:0007669"/>
    <property type="project" value="TreeGrafter"/>
</dbReference>
<dbReference type="PANTHER" id="PTHR19288:SF93">
    <property type="entry name" value="FI11325P-RELATED"/>
    <property type="match status" value="1"/>
</dbReference>
<evidence type="ECO:0000313" key="1">
    <source>
        <dbReference type="EMBL" id="VDO86584.1"/>
    </source>
</evidence>
<dbReference type="Pfam" id="PF13242">
    <property type="entry name" value="Hydrolase_like"/>
    <property type="match status" value="2"/>
</dbReference>
<dbReference type="AlphaFoldDB" id="A0A0N4X953"/>
<keyword evidence="2" id="KW-1185">Reference proteome</keyword>
<dbReference type="OrthoDB" id="413953at2759"/>